<dbReference type="InterPro" id="IPR036890">
    <property type="entry name" value="HATPase_C_sf"/>
</dbReference>
<dbReference type="InterPro" id="IPR003661">
    <property type="entry name" value="HisK_dim/P_dom"/>
</dbReference>
<organism evidence="9 10">
    <name type="scientific">Maribacter confluentis</name>
    <dbReference type="NCBI Taxonomy" id="1656093"/>
    <lineage>
        <taxon>Bacteria</taxon>
        <taxon>Pseudomonadati</taxon>
        <taxon>Bacteroidota</taxon>
        <taxon>Flavobacteriia</taxon>
        <taxon>Flavobacteriales</taxon>
        <taxon>Flavobacteriaceae</taxon>
        <taxon>Maribacter</taxon>
    </lineage>
</organism>
<proteinExistence type="predicted"/>
<dbReference type="PROSITE" id="PS50109">
    <property type="entry name" value="HIS_KIN"/>
    <property type="match status" value="1"/>
</dbReference>
<comment type="caution">
    <text evidence="9">The sequence shown here is derived from an EMBL/GenBank/DDBJ whole genome shotgun (WGS) entry which is preliminary data.</text>
</comment>
<dbReference type="InterPro" id="IPR035965">
    <property type="entry name" value="PAS-like_dom_sf"/>
</dbReference>
<evidence type="ECO:0000313" key="10">
    <source>
        <dbReference type="Proteomes" id="UP001168579"/>
    </source>
</evidence>
<dbReference type="Pfam" id="PF02518">
    <property type="entry name" value="HATPase_c"/>
    <property type="match status" value="1"/>
</dbReference>
<keyword evidence="10" id="KW-1185">Reference proteome</keyword>
<evidence type="ECO:0000259" key="7">
    <source>
        <dbReference type="PROSITE" id="PS50109"/>
    </source>
</evidence>
<reference evidence="9" key="2">
    <citation type="submission" date="2023-06" db="EMBL/GenBank/DDBJ databases">
        <authorList>
            <person name="Lucena T."/>
            <person name="Sun Q."/>
        </authorList>
    </citation>
    <scope>NUCLEOTIDE SEQUENCE</scope>
    <source>
        <strain evidence="9">CECT 8869</strain>
    </source>
</reference>
<protein>
    <recommendedName>
        <fullName evidence="2">histidine kinase</fullName>
        <ecNumber evidence="2">2.7.13.3</ecNumber>
    </recommendedName>
</protein>
<evidence type="ECO:0000256" key="4">
    <source>
        <dbReference type="ARBA" id="ARBA00022679"/>
    </source>
</evidence>
<dbReference type="Gene3D" id="3.30.450.20">
    <property type="entry name" value="PAS domain"/>
    <property type="match status" value="1"/>
</dbReference>
<dbReference type="CDD" id="cd00130">
    <property type="entry name" value="PAS"/>
    <property type="match status" value="1"/>
</dbReference>
<dbReference type="RefSeq" id="WP_304434797.1">
    <property type="nucleotide sequence ID" value="NZ_JAUKUC010000001.1"/>
</dbReference>
<evidence type="ECO:0000313" key="9">
    <source>
        <dbReference type="EMBL" id="MDO1511536.1"/>
    </source>
</evidence>
<feature type="domain" description="PAS" evidence="8">
    <location>
        <begin position="7"/>
        <end position="81"/>
    </location>
</feature>
<dbReference type="Proteomes" id="UP001168579">
    <property type="component" value="Unassembled WGS sequence"/>
</dbReference>
<dbReference type="Gene3D" id="1.10.287.130">
    <property type="match status" value="1"/>
</dbReference>
<dbReference type="InterPro" id="IPR050736">
    <property type="entry name" value="Sensor_HK_Regulatory"/>
</dbReference>
<dbReference type="InterPro" id="IPR000014">
    <property type="entry name" value="PAS"/>
</dbReference>
<dbReference type="EMBL" id="JAUKUC010000001">
    <property type="protein sequence ID" value="MDO1511536.1"/>
    <property type="molecule type" value="Genomic_DNA"/>
</dbReference>
<dbReference type="CDD" id="cd00075">
    <property type="entry name" value="HATPase"/>
    <property type="match status" value="1"/>
</dbReference>
<dbReference type="InterPro" id="IPR005467">
    <property type="entry name" value="His_kinase_dom"/>
</dbReference>
<evidence type="ECO:0000256" key="5">
    <source>
        <dbReference type="ARBA" id="ARBA00022777"/>
    </source>
</evidence>
<dbReference type="NCBIfam" id="TIGR00229">
    <property type="entry name" value="sensory_box"/>
    <property type="match status" value="1"/>
</dbReference>
<gene>
    <name evidence="9" type="ORF">Q2T41_02500</name>
</gene>
<dbReference type="PROSITE" id="PS50112">
    <property type="entry name" value="PAS"/>
    <property type="match status" value="1"/>
</dbReference>
<dbReference type="InterPro" id="IPR003594">
    <property type="entry name" value="HATPase_dom"/>
</dbReference>
<dbReference type="InterPro" id="IPR004358">
    <property type="entry name" value="Sig_transdc_His_kin-like_C"/>
</dbReference>
<keyword evidence="4 9" id="KW-0808">Transferase</keyword>
<keyword evidence="5 9" id="KW-0418">Kinase</keyword>
<feature type="domain" description="Histidine kinase" evidence="7">
    <location>
        <begin position="163"/>
        <end position="379"/>
    </location>
</feature>
<reference evidence="9" key="1">
    <citation type="journal article" date="2014" name="Int. J. Syst. Evol. Microbiol.">
        <title>Complete genome of a new Firmicutes species belonging to the dominant human colonic microbiota ('Ruminococcus bicirculans') reveals two chromosomes and a selective capacity to utilize plant glucans.</title>
        <authorList>
            <consortium name="NISC Comparative Sequencing Program"/>
            <person name="Wegmann U."/>
            <person name="Louis P."/>
            <person name="Goesmann A."/>
            <person name="Henrissat B."/>
            <person name="Duncan S.H."/>
            <person name="Flint H.J."/>
        </authorList>
    </citation>
    <scope>NUCLEOTIDE SEQUENCE</scope>
    <source>
        <strain evidence="9">CECT 8869</strain>
    </source>
</reference>
<evidence type="ECO:0000256" key="1">
    <source>
        <dbReference type="ARBA" id="ARBA00000085"/>
    </source>
</evidence>
<dbReference type="SMART" id="SM00091">
    <property type="entry name" value="PAS"/>
    <property type="match status" value="1"/>
</dbReference>
<sequence length="384" mass="43753">MNVFEKDSNVFHLLSEGISEGIILVNTAQEIVATNSSAEEMFGYKKTELIGKSLDCIIPKRYHHKHDGHFSSFMKKSEKRKMGHGRDLSGLRKNGEEFPVEAGLNPFTLYGNTYVMALVTDITERKNYTLNLEQTVQERTKQLTDALEKEKELNELKTRFLSLVSHEFKTPLSSILTSVTLLSKYTETGQQEKRDKHVDTIKSKVRQLDTILNDFLSVERLELGKVNYSIEDFPLSRVINEVVYDANMLLKTGQKIRYPDNIDEVVVTFDEKTLALALSNLLQNAIKYSPEETTIKIIFTIKDDYFTIQVTDEGIGIPKEQQKHIFDRYFRAENALLNQGTGIGLNISKQHLENLGSTLSFVSQENVGSTFTIQIPRNIKSNTQ</sequence>
<comment type="catalytic activity">
    <reaction evidence="1">
        <text>ATP + protein L-histidine = ADP + protein N-phospho-L-histidine.</text>
        <dbReference type="EC" id="2.7.13.3"/>
    </reaction>
</comment>
<dbReference type="PANTHER" id="PTHR43711:SF26">
    <property type="entry name" value="SENSOR HISTIDINE KINASE RCSC"/>
    <property type="match status" value="1"/>
</dbReference>
<evidence type="ECO:0000256" key="3">
    <source>
        <dbReference type="ARBA" id="ARBA00022553"/>
    </source>
</evidence>
<dbReference type="SMART" id="SM00387">
    <property type="entry name" value="HATPase_c"/>
    <property type="match status" value="1"/>
</dbReference>
<dbReference type="SUPFAM" id="SSF55785">
    <property type="entry name" value="PYP-like sensor domain (PAS domain)"/>
    <property type="match status" value="1"/>
</dbReference>
<evidence type="ECO:0000256" key="2">
    <source>
        <dbReference type="ARBA" id="ARBA00012438"/>
    </source>
</evidence>
<dbReference type="PANTHER" id="PTHR43711">
    <property type="entry name" value="TWO-COMPONENT HISTIDINE KINASE"/>
    <property type="match status" value="1"/>
</dbReference>
<dbReference type="InterPro" id="IPR036097">
    <property type="entry name" value="HisK_dim/P_sf"/>
</dbReference>
<name>A0ABT8RKS0_9FLAO</name>
<accession>A0ABT8RKS0</accession>
<dbReference type="EC" id="2.7.13.3" evidence="2"/>
<evidence type="ECO:0000256" key="6">
    <source>
        <dbReference type="ARBA" id="ARBA00023012"/>
    </source>
</evidence>
<keyword evidence="6" id="KW-0902">Two-component regulatory system</keyword>
<dbReference type="SMART" id="SM00388">
    <property type="entry name" value="HisKA"/>
    <property type="match status" value="1"/>
</dbReference>
<dbReference type="PRINTS" id="PR00344">
    <property type="entry name" value="BCTRLSENSOR"/>
</dbReference>
<dbReference type="SUPFAM" id="SSF47384">
    <property type="entry name" value="Homodimeric domain of signal transducing histidine kinase"/>
    <property type="match status" value="1"/>
</dbReference>
<dbReference type="CDD" id="cd00082">
    <property type="entry name" value="HisKA"/>
    <property type="match status" value="1"/>
</dbReference>
<dbReference type="GO" id="GO:0004673">
    <property type="term" value="F:protein histidine kinase activity"/>
    <property type="evidence" value="ECO:0007669"/>
    <property type="project" value="UniProtKB-EC"/>
</dbReference>
<evidence type="ECO:0000259" key="8">
    <source>
        <dbReference type="PROSITE" id="PS50112"/>
    </source>
</evidence>
<dbReference type="SUPFAM" id="SSF55874">
    <property type="entry name" value="ATPase domain of HSP90 chaperone/DNA topoisomerase II/histidine kinase"/>
    <property type="match status" value="1"/>
</dbReference>
<dbReference type="Gene3D" id="3.30.565.10">
    <property type="entry name" value="Histidine kinase-like ATPase, C-terminal domain"/>
    <property type="match status" value="1"/>
</dbReference>
<dbReference type="Pfam" id="PF00512">
    <property type="entry name" value="HisKA"/>
    <property type="match status" value="1"/>
</dbReference>
<keyword evidence="3" id="KW-0597">Phosphoprotein</keyword>
<dbReference type="Pfam" id="PF13426">
    <property type="entry name" value="PAS_9"/>
    <property type="match status" value="1"/>
</dbReference>